<evidence type="ECO:0000313" key="3">
    <source>
        <dbReference type="EMBL" id="VFK59301.1"/>
    </source>
</evidence>
<feature type="domain" description="Transposase IS801/IS1294" evidence="1">
    <location>
        <begin position="10"/>
        <end position="57"/>
    </location>
</feature>
<dbReference type="EMBL" id="CAADFT010000011">
    <property type="protein sequence ID" value="VFK41360.1"/>
    <property type="molecule type" value="Genomic_DNA"/>
</dbReference>
<name>A0A450YIG3_9GAMM</name>
<accession>A0A450YIG3</accession>
<dbReference type="GO" id="GO:0006313">
    <property type="term" value="P:DNA transposition"/>
    <property type="evidence" value="ECO:0007669"/>
    <property type="project" value="InterPro"/>
</dbReference>
<sequence length="61" mass="7319">MKEFFDDTEERKDPKSTIGYIGRYARRPPLSEIRMKDYISDMISFEYQDYRHGGSKVLHTL</sequence>
<evidence type="ECO:0000313" key="2">
    <source>
        <dbReference type="EMBL" id="VFK41360.1"/>
    </source>
</evidence>
<proteinExistence type="predicted"/>
<dbReference type="InterPro" id="IPR007069">
    <property type="entry name" value="Transposase_32"/>
</dbReference>
<dbReference type="AlphaFoldDB" id="A0A450YIG3"/>
<dbReference type="EMBL" id="CAADFW010000031">
    <property type="protein sequence ID" value="VFK59301.1"/>
    <property type="molecule type" value="Genomic_DNA"/>
</dbReference>
<protein>
    <submittedName>
        <fullName evidence="2">Transposase</fullName>
    </submittedName>
</protein>
<gene>
    <name evidence="2" type="ORF">BECKTC1821E_GA0114239_101128</name>
    <name evidence="3" type="ORF">BECKTC1821F_GA0114240_103125</name>
</gene>
<dbReference type="Pfam" id="PF04986">
    <property type="entry name" value="Y2_Tnp"/>
    <property type="match status" value="1"/>
</dbReference>
<evidence type="ECO:0000259" key="1">
    <source>
        <dbReference type="Pfam" id="PF04986"/>
    </source>
</evidence>
<reference evidence="2" key="1">
    <citation type="submission" date="2019-02" db="EMBL/GenBank/DDBJ databases">
        <authorList>
            <person name="Gruber-Vodicka R. H."/>
            <person name="Seah K. B. B."/>
        </authorList>
    </citation>
    <scope>NUCLEOTIDE SEQUENCE</scope>
    <source>
        <strain evidence="2">BECK_BZ125</strain>
        <strain evidence="3">BECK_BZ126</strain>
    </source>
</reference>
<dbReference type="GO" id="GO:0004803">
    <property type="term" value="F:transposase activity"/>
    <property type="evidence" value="ECO:0007669"/>
    <property type="project" value="InterPro"/>
</dbReference>
<organism evidence="2">
    <name type="scientific">Candidatus Kentrum sp. TC</name>
    <dbReference type="NCBI Taxonomy" id="2126339"/>
    <lineage>
        <taxon>Bacteria</taxon>
        <taxon>Pseudomonadati</taxon>
        <taxon>Pseudomonadota</taxon>
        <taxon>Gammaproteobacteria</taxon>
        <taxon>Candidatus Kentrum</taxon>
    </lineage>
</organism>
<dbReference type="GO" id="GO:0003677">
    <property type="term" value="F:DNA binding"/>
    <property type="evidence" value="ECO:0007669"/>
    <property type="project" value="InterPro"/>
</dbReference>